<evidence type="ECO:0000256" key="3">
    <source>
        <dbReference type="ARBA" id="ARBA00022448"/>
    </source>
</evidence>
<dbReference type="RefSeq" id="WP_163775464.1">
    <property type="nucleotide sequence ID" value="NZ_AP022569.1"/>
</dbReference>
<feature type="transmembrane region" description="Helical" evidence="10">
    <location>
        <begin position="125"/>
        <end position="147"/>
    </location>
</feature>
<keyword evidence="4" id="KW-1003">Cell membrane</keyword>
<evidence type="ECO:0000256" key="9">
    <source>
        <dbReference type="RuleBase" id="RU003346"/>
    </source>
</evidence>
<dbReference type="Pfam" id="PF00083">
    <property type="entry name" value="Sugar_tr"/>
    <property type="match status" value="1"/>
</dbReference>
<protein>
    <submittedName>
        <fullName evidence="12">MFS transporter</fullName>
    </submittedName>
</protein>
<dbReference type="Gene3D" id="1.20.1250.20">
    <property type="entry name" value="MFS general substrate transporter like domains"/>
    <property type="match status" value="2"/>
</dbReference>
<feature type="transmembrane region" description="Helical" evidence="10">
    <location>
        <begin position="66"/>
        <end position="89"/>
    </location>
</feature>
<proteinExistence type="inferred from homology"/>
<feature type="transmembrane region" description="Helical" evidence="10">
    <location>
        <begin position="101"/>
        <end position="119"/>
    </location>
</feature>
<dbReference type="InterPro" id="IPR050820">
    <property type="entry name" value="MFS_Sugar_Transporter"/>
</dbReference>
<dbReference type="PROSITE" id="PS00217">
    <property type="entry name" value="SUGAR_TRANSPORT_2"/>
    <property type="match status" value="1"/>
</dbReference>
<evidence type="ECO:0000259" key="11">
    <source>
        <dbReference type="PROSITE" id="PS50850"/>
    </source>
</evidence>
<dbReference type="KEGG" id="mcoo:MCOO_11330"/>
<feature type="transmembrane region" description="Helical" evidence="10">
    <location>
        <begin position="422"/>
        <end position="441"/>
    </location>
</feature>
<dbReference type="InterPro" id="IPR036259">
    <property type="entry name" value="MFS_trans_sf"/>
</dbReference>
<dbReference type="SUPFAM" id="SSF103473">
    <property type="entry name" value="MFS general substrate transporter"/>
    <property type="match status" value="1"/>
</dbReference>
<feature type="transmembrane region" description="Helical" evidence="10">
    <location>
        <begin position="384"/>
        <end position="410"/>
    </location>
</feature>
<dbReference type="InterPro" id="IPR020846">
    <property type="entry name" value="MFS_dom"/>
</dbReference>
<feature type="transmembrane region" description="Helical" evidence="10">
    <location>
        <begin position="159"/>
        <end position="179"/>
    </location>
</feature>
<comment type="subcellular location">
    <subcellularLocation>
        <location evidence="1">Cell membrane</location>
        <topology evidence="1">Multi-pass membrane protein</topology>
    </subcellularLocation>
</comment>
<name>A0A7I7KUJ4_9MYCO</name>
<feature type="transmembrane region" description="Helical" evidence="10">
    <location>
        <begin position="278"/>
        <end position="301"/>
    </location>
</feature>
<dbReference type="PRINTS" id="PR00171">
    <property type="entry name" value="SUGRTRNSPORT"/>
</dbReference>
<dbReference type="FunFam" id="1.20.1250.20:FF:000122">
    <property type="entry name" value="D-xylose transporter XylE"/>
    <property type="match status" value="1"/>
</dbReference>
<dbReference type="PROSITE" id="PS00216">
    <property type="entry name" value="SUGAR_TRANSPORT_1"/>
    <property type="match status" value="1"/>
</dbReference>
<keyword evidence="8 10" id="KW-0472">Membrane</keyword>
<reference evidence="12 13" key="1">
    <citation type="journal article" date="2019" name="Emerg. Microbes Infect.">
        <title>Comprehensive subspecies identification of 175 nontuberculous mycobacteria species based on 7547 genomic profiles.</title>
        <authorList>
            <person name="Matsumoto Y."/>
            <person name="Kinjo T."/>
            <person name="Motooka D."/>
            <person name="Nabeya D."/>
            <person name="Jung N."/>
            <person name="Uechi K."/>
            <person name="Horii T."/>
            <person name="Iida T."/>
            <person name="Fujita J."/>
            <person name="Nakamura S."/>
        </authorList>
    </citation>
    <scope>NUCLEOTIDE SEQUENCE [LARGE SCALE GENOMIC DNA]</scope>
    <source>
        <strain evidence="12 13">JCM 12404</strain>
    </source>
</reference>
<organism evidence="12 13">
    <name type="scientific">Mycobacterium cookii</name>
    <dbReference type="NCBI Taxonomy" id="1775"/>
    <lineage>
        <taxon>Bacteria</taxon>
        <taxon>Bacillati</taxon>
        <taxon>Actinomycetota</taxon>
        <taxon>Actinomycetes</taxon>
        <taxon>Mycobacteriales</taxon>
        <taxon>Mycobacteriaceae</taxon>
        <taxon>Mycobacterium</taxon>
    </lineage>
</organism>
<feature type="transmembrane region" description="Helical" evidence="10">
    <location>
        <begin position="321"/>
        <end position="340"/>
    </location>
</feature>
<keyword evidence="6 10" id="KW-0812">Transmembrane</keyword>
<evidence type="ECO:0000256" key="6">
    <source>
        <dbReference type="ARBA" id="ARBA00022692"/>
    </source>
</evidence>
<evidence type="ECO:0000256" key="10">
    <source>
        <dbReference type="SAM" id="Phobius"/>
    </source>
</evidence>
<keyword evidence="3 9" id="KW-0813">Transport</keyword>
<dbReference type="PANTHER" id="PTHR48023:SF4">
    <property type="entry name" value="D-XYLOSE-PROTON SYMPORTER-LIKE 2"/>
    <property type="match status" value="1"/>
</dbReference>
<evidence type="ECO:0000313" key="13">
    <source>
        <dbReference type="Proteomes" id="UP000465866"/>
    </source>
</evidence>
<accession>A0A7I7KUJ4</accession>
<feature type="transmembrane region" description="Helical" evidence="10">
    <location>
        <begin position="347"/>
        <end position="372"/>
    </location>
</feature>
<evidence type="ECO:0000256" key="1">
    <source>
        <dbReference type="ARBA" id="ARBA00004651"/>
    </source>
</evidence>
<dbReference type="GO" id="GO:0005886">
    <property type="term" value="C:plasma membrane"/>
    <property type="evidence" value="ECO:0007669"/>
    <property type="project" value="UniProtKB-SubCell"/>
</dbReference>
<evidence type="ECO:0000256" key="7">
    <source>
        <dbReference type="ARBA" id="ARBA00022989"/>
    </source>
</evidence>
<dbReference type="InterPro" id="IPR003663">
    <property type="entry name" value="Sugar/inositol_transpt"/>
</dbReference>
<dbReference type="GO" id="GO:0022857">
    <property type="term" value="F:transmembrane transporter activity"/>
    <property type="evidence" value="ECO:0007669"/>
    <property type="project" value="InterPro"/>
</dbReference>
<comment type="similarity">
    <text evidence="2 9">Belongs to the major facilitator superfamily. Sugar transporter (TC 2.A.1.1) family.</text>
</comment>
<keyword evidence="5" id="KW-0762">Sugar transport</keyword>
<dbReference type="EMBL" id="AP022569">
    <property type="protein sequence ID" value="BBX45118.1"/>
    <property type="molecule type" value="Genomic_DNA"/>
</dbReference>
<evidence type="ECO:0000313" key="12">
    <source>
        <dbReference type="EMBL" id="BBX45118.1"/>
    </source>
</evidence>
<feature type="domain" description="Major facilitator superfamily (MFS) profile" evidence="11">
    <location>
        <begin position="35"/>
        <end position="474"/>
    </location>
</feature>
<keyword evidence="7 10" id="KW-1133">Transmembrane helix</keyword>
<evidence type="ECO:0000256" key="8">
    <source>
        <dbReference type="ARBA" id="ARBA00023136"/>
    </source>
</evidence>
<evidence type="ECO:0000256" key="2">
    <source>
        <dbReference type="ARBA" id="ARBA00010992"/>
    </source>
</evidence>
<dbReference type="PROSITE" id="PS50850">
    <property type="entry name" value="MFS"/>
    <property type="match status" value="1"/>
</dbReference>
<feature type="transmembrane region" description="Helical" evidence="10">
    <location>
        <begin position="27"/>
        <end position="46"/>
    </location>
</feature>
<dbReference type="InterPro" id="IPR005828">
    <property type="entry name" value="MFS_sugar_transport-like"/>
</dbReference>
<dbReference type="AlphaFoldDB" id="A0A7I7KUJ4"/>
<evidence type="ECO:0000256" key="5">
    <source>
        <dbReference type="ARBA" id="ARBA00022597"/>
    </source>
</evidence>
<dbReference type="InterPro" id="IPR005829">
    <property type="entry name" value="Sugar_transporter_CS"/>
</dbReference>
<keyword evidence="13" id="KW-1185">Reference proteome</keyword>
<feature type="transmembrane region" description="Helical" evidence="10">
    <location>
        <begin position="447"/>
        <end position="467"/>
    </location>
</feature>
<dbReference type="Proteomes" id="UP000465866">
    <property type="component" value="Chromosome"/>
</dbReference>
<dbReference type="NCBIfam" id="TIGR00879">
    <property type="entry name" value="SP"/>
    <property type="match status" value="1"/>
</dbReference>
<dbReference type="PANTHER" id="PTHR48023">
    <property type="entry name" value="D-XYLOSE-PROTON SYMPORTER-LIKE 2"/>
    <property type="match status" value="1"/>
</dbReference>
<sequence>MAADDDGSELPSASHEDLPVDSHDARVAFLTAVRFASVAAIGGFLFGYDISVTNRAVKALQADFHIGNALLGFAAASGVLGAAIGAVWAGRIGDRLGRVSIMKLSAASFFVCGLGAGLASSIWMFIVFHLIGGLGIGFSSVAAPAYIAEVSPPRFRGRLGSLQQLAIVCGLFGSLASTWVPFHLAGGASKPLWLGLAAWRWTFLGELILALLYFTLLLTISESPRYLVARQQISQARQVLGRLLSPRDVELTISRIAGSLKQEKQQSWRDLRKPTGGLYGIVWVGLGLAVFQQFVGINVIFNYSDLLWEAVGFGEKSSFTIALVTTGVNVLITLVAIALIDRLGRRPLLLAGSAGMSLMLITMAVVFAGAALRNGQPQLDGASGIVALVAADLFVVAFAVSWGPVLWVLLGEMFPNRIRSAALGLASGVQWMANWTIAVTFPAVRHILGGAYCFYAVCAVLSFVFVWRWVRETNGVSLEDMPDEAAPAAAT</sequence>
<feature type="transmembrane region" description="Helical" evidence="10">
    <location>
        <begin position="199"/>
        <end position="220"/>
    </location>
</feature>
<gene>
    <name evidence="12" type="ORF">MCOO_11330</name>
</gene>
<evidence type="ECO:0000256" key="4">
    <source>
        <dbReference type="ARBA" id="ARBA00022475"/>
    </source>
</evidence>